<dbReference type="InterPro" id="IPR000210">
    <property type="entry name" value="BTB/POZ_dom"/>
</dbReference>
<feature type="region of interest" description="Disordered" evidence="1">
    <location>
        <begin position="215"/>
        <end position="289"/>
    </location>
</feature>
<gene>
    <name evidence="3" type="ORF">CBER1_00540</name>
</gene>
<dbReference type="STRING" id="357750.A0A2S6CBH0"/>
<evidence type="ECO:0000313" key="4">
    <source>
        <dbReference type="Proteomes" id="UP000237631"/>
    </source>
</evidence>
<dbReference type="OrthoDB" id="1022638at2759"/>
<feature type="compositionally biased region" description="Low complexity" evidence="1">
    <location>
        <begin position="254"/>
        <end position="282"/>
    </location>
</feature>
<proteinExistence type="predicted"/>
<dbReference type="InterPro" id="IPR011333">
    <property type="entry name" value="SKP1/BTB/POZ_sf"/>
</dbReference>
<organism evidence="3 4">
    <name type="scientific">Cercospora berteroae</name>
    <dbReference type="NCBI Taxonomy" id="357750"/>
    <lineage>
        <taxon>Eukaryota</taxon>
        <taxon>Fungi</taxon>
        <taxon>Dikarya</taxon>
        <taxon>Ascomycota</taxon>
        <taxon>Pezizomycotina</taxon>
        <taxon>Dothideomycetes</taxon>
        <taxon>Dothideomycetidae</taxon>
        <taxon>Mycosphaerellales</taxon>
        <taxon>Mycosphaerellaceae</taxon>
        <taxon>Cercospora</taxon>
    </lineage>
</organism>
<comment type="caution">
    <text evidence="3">The sequence shown here is derived from an EMBL/GenBank/DDBJ whole genome shotgun (WGS) entry which is preliminary data.</text>
</comment>
<sequence length="289" mass="33524">MSSTTSASEQRERPLHELLSRDMVDIYVGSENTHWVLHEKLLCYRSRFFRNIFHNKNGRKNSVYGLPDEEDEPFKLFVGWLYSERVPAPREEKDLSPLLDVYLMAEKWEIKRLLHEVMDAVRTFYNDTDSWPSLRRVQYIYSNTEDESPMRKLLVSCVARMLVTGEGVPQHWENALQKNGQLAVDIIRCVQKWHVDPEKLPDARRQNVDEHVIAAQENGYKEEKDDDDDNKLDWGDGLSVPSRDQSRAGAHQSQQGQQNGQKGQQNGRQNGEKGQQNGQKEQQNGDKSE</sequence>
<dbReference type="EMBL" id="PNEN01000503">
    <property type="protein sequence ID" value="PPJ57081.1"/>
    <property type="molecule type" value="Genomic_DNA"/>
</dbReference>
<feature type="domain" description="BTB" evidence="2">
    <location>
        <begin position="24"/>
        <end position="90"/>
    </location>
</feature>
<evidence type="ECO:0000259" key="2">
    <source>
        <dbReference type="PROSITE" id="PS50097"/>
    </source>
</evidence>
<dbReference type="PANTHER" id="PTHR47843:SF2">
    <property type="entry name" value="BTB DOMAIN-CONTAINING PROTEIN"/>
    <property type="match status" value="1"/>
</dbReference>
<protein>
    <recommendedName>
        <fullName evidence="2">BTB domain-containing protein</fullName>
    </recommendedName>
</protein>
<dbReference type="AlphaFoldDB" id="A0A2S6CBH0"/>
<evidence type="ECO:0000313" key="3">
    <source>
        <dbReference type="EMBL" id="PPJ57081.1"/>
    </source>
</evidence>
<keyword evidence="4" id="KW-1185">Reference proteome</keyword>
<dbReference type="PANTHER" id="PTHR47843">
    <property type="entry name" value="BTB DOMAIN-CONTAINING PROTEIN-RELATED"/>
    <property type="match status" value="1"/>
</dbReference>
<dbReference type="CDD" id="cd18186">
    <property type="entry name" value="BTB_POZ_ZBTB_KLHL-like"/>
    <property type="match status" value="1"/>
</dbReference>
<evidence type="ECO:0000256" key="1">
    <source>
        <dbReference type="SAM" id="MobiDB-lite"/>
    </source>
</evidence>
<reference evidence="4" key="1">
    <citation type="journal article" date="2017" name="bioRxiv">
        <title>Conservation of a gene cluster reveals novel cercosporin biosynthetic mechanisms and extends production to the genus Colletotrichum.</title>
        <authorList>
            <person name="de Jonge R."/>
            <person name="Ebert M.K."/>
            <person name="Huitt-Roehl C.R."/>
            <person name="Pal P."/>
            <person name="Suttle J.C."/>
            <person name="Spanner R.E."/>
            <person name="Neubauer J.D."/>
            <person name="Jurick W.M.II."/>
            <person name="Stott K.A."/>
            <person name="Secor G.A."/>
            <person name="Thomma B.P.H.J."/>
            <person name="Van de Peer Y."/>
            <person name="Townsend C.A."/>
            <person name="Bolton M.D."/>
        </authorList>
    </citation>
    <scope>NUCLEOTIDE SEQUENCE [LARGE SCALE GENOMIC DNA]</scope>
    <source>
        <strain evidence="4">CBS538.71</strain>
    </source>
</reference>
<dbReference type="Proteomes" id="UP000237631">
    <property type="component" value="Unassembled WGS sequence"/>
</dbReference>
<accession>A0A2S6CBH0</accession>
<dbReference type="PROSITE" id="PS50097">
    <property type="entry name" value="BTB"/>
    <property type="match status" value="1"/>
</dbReference>
<dbReference type="SMART" id="SM00225">
    <property type="entry name" value="BTB"/>
    <property type="match status" value="1"/>
</dbReference>
<name>A0A2S6CBH0_9PEZI</name>
<dbReference type="SUPFAM" id="SSF54695">
    <property type="entry name" value="POZ domain"/>
    <property type="match status" value="1"/>
</dbReference>
<dbReference type="Pfam" id="PF00651">
    <property type="entry name" value="BTB"/>
    <property type="match status" value="1"/>
</dbReference>
<dbReference type="Gene3D" id="3.30.710.10">
    <property type="entry name" value="Potassium Channel Kv1.1, Chain A"/>
    <property type="match status" value="1"/>
</dbReference>